<accession>A0ABP7F0E2</accession>
<dbReference type="InterPro" id="IPR050344">
    <property type="entry name" value="Peptidase_M1_aminopeptidases"/>
</dbReference>
<comment type="caution">
    <text evidence="3">The sequence shown here is derived from an EMBL/GenBank/DDBJ whole genome shotgun (WGS) entry which is preliminary data.</text>
</comment>
<evidence type="ECO:0000313" key="4">
    <source>
        <dbReference type="Proteomes" id="UP001501367"/>
    </source>
</evidence>
<keyword evidence="1" id="KW-0732">Signal</keyword>
<dbReference type="InterPro" id="IPR014782">
    <property type="entry name" value="Peptidase_M1_dom"/>
</dbReference>
<dbReference type="Proteomes" id="UP001501367">
    <property type="component" value="Unassembled WGS sequence"/>
</dbReference>
<feature type="signal peptide" evidence="1">
    <location>
        <begin position="1"/>
        <end position="16"/>
    </location>
</feature>
<dbReference type="PANTHER" id="PTHR11533">
    <property type="entry name" value="PROTEASE M1 ZINC METALLOPROTEASE"/>
    <property type="match status" value="1"/>
</dbReference>
<feature type="domain" description="Peptidase M1 membrane alanine aminopeptidase" evidence="2">
    <location>
        <begin position="412"/>
        <end position="570"/>
    </location>
</feature>
<evidence type="ECO:0000256" key="1">
    <source>
        <dbReference type="SAM" id="SignalP"/>
    </source>
</evidence>
<dbReference type="SUPFAM" id="SSF55486">
    <property type="entry name" value="Metalloproteases ('zincins'), catalytic domain"/>
    <property type="match status" value="1"/>
</dbReference>
<dbReference type="EMBL" id="BAABDT010000001">
    <property type="protein sequence ID" value="GAA3728597.1"/>
    <property type="molecule type" value="Genomic_DNA"/>
</dbReference>
<dbReference type="Pfam" id="PF01433">
    <property type="entry name" value="Peptidase_M1"/>
    <property type="match status" value="1"/>
</dbReference>
<dbReference type="InterPro" id="IPR027268">
    <property type="entry name" value="Peptidase_M4/M1_CTD_sf"/>
</dbReference>
<evidence type="ECO:0000313" key="3">
    <source>
        <dbReference type="EMBL" id="GAA3728597.1"/>
    </source>
</evidence>
<organism evidence="3 4">
    <name type="scientific">Flavobacterium ginsengisoli</name>
    <dbReference type="NCBI Taxonomy" id="871694"/>
    <lineage>
        <taxon>Bacteria</taxon>
        <taxon>Pseudomonadati</taxon>
        <taxon>Bacteroidota</taxon>
        <taxon>Flavobacteriia</taxon>
        <taxon>Flavobacteriales</taxon>
        <taxon>Flavobacteriaceae</taxon>
        <taxon>Flavobacterium</taxon>
    </lineage>
</organism>
<sequence length="747" mass="85307">MKKLSLLLLFPAMLVAQEKATTTPAKQEGKYDTNKFSQMYDLLATPNMFRTASGAPGPAYYQQQADYKIDVELDDKNSKLSGSETITYTNNSPDSLEYLWVQLDQNQARANTQSTLAESDKISQVLALDGFSSKYLKKDLERGFNIEQVKDVKGNPMSYTINETMMRINLTSPLKPGEKISFSIKWWYNINNYRKEGGRSGYELFEKDGNKLYVIAQFYPRMAVYNDVEGWQNMQFWGSGEFALPFGNFDVNITVPADHVIDATGELMNRSEVFTAEQVKRYEQAQKSFDKPVVIVTQAEAEAAEKGFSDKKKTWKFSAKNVRDFGIASSRKFIYDAMAVKLNNKVVMAESVYPKEANPLWGETSTMTVAHTLKSYSAHTFDYPYPKAVSVSAEDQGMEYPMICWNFGRPDENGVTSKEVKNGMIGVVIHEVGHNFFPMIVNSDERQWTWMDEGLNSFLEYLAEQELDPTFPSRRGPAKNIVPYMSGDQKFLEPIMSNSETIHQFGNNAYGKPATGLNILREVVMGRELFDHAFKTYANRWKFKHPTPEDFFRTMEDASAVDLDWFWRGWFYSTDFVDIGIKDVKQYYVSDTPTTDIKDVKVRKGRFGFEKGPFVYLVAGDNAEVNSSKKKALKIEDFKPLADYVDQTFTAEEKASIKSPKYFYEVEFNKPGGMIMPILVEITYEDGSKDNYKYPAQIWRKSNDTAKKVYATTKAIKSIQIDPQLLTADIDVTNNSWPKVETKSKFD</sequence>
<evidence type="ECO:0000259" key="2">
    <source>
        <dbReference type="Pfam" id="PF01433"/>
    </source>
</evidence>
<protein>
    <submittedName>
        <fullName evidence="3">M1 family metallopeptidase</fullName>
    </submittedName>
</protein>
<dbReference type="PANTHER" id="PTHR11533:SF174">
    <property type="entry name" value="PUROMYCIN-SENSITIVE AMINOPEPTIDASE-RELATED"/>
    <property type="match status" value="1"/>
</dbReference>
<proteinExistence type="predicted"/>
<dbReference type="RefSeq" id="WP_198854371.1">
    <property type="nucleotide sequence ID" value="NZ_BAABDT010000001.1"/>
</dbReference>
<reference evidence="4" key="1">
    <citation type="journal article" date="2019" name="Int. J. Syst. Evol. Microbiol.">
        <title>The Global Catalogue of Microorganisms (GCM) 10K type strain sequencing project: providing services to taxonomists for standard genome sequencing and annotation.</title>
        <authorList>
            <consortium name="The Broad Institute Genomics Platform"/>
            <consortium name="The Broad Institute Genome Sequencing Center for Infectious Disease"/>
            <person name="Wu L."/>
            <person name="Ma J."/>
        </authorList>
    </citation>
    <scope>NUCLEOTIDE SEQUENCE [LARGE SCALE GENOMIC DNA]</scope>
    <source>
        <strain evidence="4">JCM 17336</strain>
    </source>
</reference>
<name>A0ABP7F0E2_9FLAO</name>
<keyword evidence="4" id="KW-1185">Reference proteome</keyword>
<gene>
    <name evidence="3" type="ORF">GCM10022422_08250</name>
</gene>
<dbReference type="Gene3D" id="1.10.390.10">
    <property type="entry name" value="Neutral Protease Domain 2"/>
    <property type="match status" value="1"/>
</dbReference>
<dbReference type="CDD" id="cd09604">
    <property type="entry name" value="M1_APN_like"/>
    <property type="match status" value="1"/>
</dbReference>
<feature type="chain" id="PRO_5047283833" evidence="1">
    <location>
        <begin position="17"/>
        <end position="747"/>
    </location>
</feature>